<dbReference type="Proteomes" id="UP000287033">
    <property type="component" value="Unassembled WGS sequence"/>
</dbReference>
<sequence>MVSRSCRAFIRRRADQWEVATDSHGHRCRENGSRGRQKRADDRPPTGSELSEDVSSQSERREGVRCRCGIPKV</sequence>
<proteinExistence type="predicted"/>
<evidence type="ECO:0000256" key="1">
    <source>
        <dbReference type="SAM" id="MobiDB-lite"/>
    </source>
</evidence>
<dbReference type="AlphaFoldDB" id="A0A401RRW0"/>
<feature type="region of interest" description="Disordered" evidence="1">
    <location>
        <begin position="20"/>
        <end position="73"/>
    </location>
</feature>
<keyword evidence="3" id="KW-1185">Reference proteome</keyword>
<feature type="compositionally biased region" description="Basic and acidic residues" evidence="1">
    <location>
        <begin position="20"/>
        <end position="44"/>
    </location>
</feature>
<accession>A0A401RRW0</accession>
<protein>
    <submittedName>
        <fullName evidence="2">Uncharacterized protein</fullName>
    </submittedName>
</protein>
<evidence type="ECO:0000313" key="3">
    <source>
        <dbReference type="Proteomes" id="UP000287033"/>
    </source>
</evidence>
<gene>
    <name evidence="2" type="ORF">chiPu_0019444</name>
</gene>
<name>A0A401RRW0_CHIPU</name>
<reference evidence="2 3" key="1">
    <citation type="journal article" date="2018" name="Nat. Ecol. Evol.">
        <title>Shark genomes provide insights into elasmobranch evolution and the origin of vertebrates.</title>
        <authorList>
            <person name="Hara Y"/>
            <person name="Yamaguchi K"/>
            <person name="Onimaru K"/>
            <person name="Kadota M"/>
            <person name="Koyanagi M"/>
            <person name="Keeley SD"/>
            <person name="Tatsumi K"/>
            <person name="Tanaka K"/>
            <person name="Motone F"/>
            <person name="Kageyama Y"/>
            <person name="Nozu R"/>
            <person name="Adachi N"/>
            <person name="Nishimura O"/>
            <person name="Nakagawa R"/>
            <person name="Tanegashima C"/>
            <person name="Kiyatake I"/>
            <person name="Matsumoto R"/>
            <person name="Murakumo K"/>
            <person name="Nishida K"/>
            <person name="Terakita A"/>
            <person name="Kuratani S"/>
            <person name="Sato K"/>
            <person name="Hyodo S Kuraku.S."/>
        </authorList>
    </citation>
    <scope>NUCLEOTIDE SEQUENCE [LARGE SCALE GENOMIC DNA]</scope>
</reference>
<dbReference type="EMBL" id="BEZZ01001996">
    <property type="protein sequence ID" value="GCC20875.1"/>
    <property type="molecule type" value="Genomic_DNA"/>
</dbReference>
<evidence type="ECO:0000313" key="2">
    <source>
        <dbReference type="EMBL" id="GCC20875.1"/>
    </source>
</evidence>
<organism evidence="2 3">
    <name type="scientific">Chiloscyllium punctatum</name>
    <name type="common">Brownbanded bambooshark</name>
    <name type="synonym">Hemiscyllium punctatum</name>
    <dbReference type="NCBI Taxonomy" id="137246"/>
    <lineage>
        <taxon>Eukaryota</taxon>
        <taxon>Metazoa</taxon>
        <taxon>Chordata</taxon>
        <taxon>Craniata</taxon>
        <taxon>Vertebrata</taxon>
        <taxon>Chondrichthyes</taxon>
        <taxon>Elasmobranchii</taxon>
        <taxon>Galeomorphii</taxon>
        <taxon>Galeoidea</taxon>
        <taxon>Orectolobiformes</taxon>
        <taxon>Hemiscylliidae</taxon>
        <taxon>Chiloscyllium</taxon>
    </lineage>
</organism>
<comment type="caution">
    <text evidence="2">The sequence shown here is derived from an EMBL/GenBank/DDBJ whole genome shotgun (WGS) entry which is preliminary data.</text>
</comment>